<accession>A0A4C1W3R2</accession>
<gene>
    <name evidence="1" type="ORF">EVAR_35960_1</name>
</gene>
<protein>
    <submittedName>
        <fullName evidence="1">Uncharacterized protein</fullName>
    </submittedName>
</protein>
<reference evidence="1 2" key="1">
    <citation type="journal article" date="2019" name="Commun. Biol.">
        <title>The bagworm genome reveals a unique fibroin gene that provides high tensile strength.</title>
        <authorList>
            <person name="Kono N."/>
            <person name="Nakamura H."/>
            <person name="Ohtoshi R."/>
            <person name="Tomita M."/>
            <person name="Numata K."/>
            <person name="Arakawa K."/>
        </authorList>
    </citation>
    <scope>NUCLEOTIDE SEQUENCE [LARGE SCALE GENOMIC DNA]</scope>
</reference>
<dbReference type="Proteomes" id="UP000299102">
    <property type="component" value="Unassembled WGS sequence"/>
</dbReference>
<evidence type="ECO:0000313" key="1">
    <source>
        <dbReference type="EMBL" id="GBP45691.1"/>
    </source>
</evidence>
<comment type="caution">
    <text evidence="1">The sequence shown here is derived from an EMBL/GenBank/DDBJ whole genome shotgun (WGS) entry which is preliminary data.</text>
</comment>
<dbReference type="OrthoDB" id="425681at2759"/>
<keyword evidence="2" id="KW-1185">Reference proteome</keyword>
<proteinExistence type="predicted"/>
<organism evidence="1 2">
    <name type="scientific">Eumeta variegata</name>
    <name type="common">Bagworm moth</name>
    <name type="synonym">Eumeta japonica</name>
    <dbReference type="NCBI Taxonomy" id="151549"/>
    <lineage>
        <taxon>Eukaryota</taxon>
        <taxon>Metazoa</taxon>
        <taxon>Ecdysozoa</taxon>
        <taxon>Arthropoda</taxon>
        <taxon>Hexapoda</taxon>
        <taxon>Insecta</taxon>
        <taxon>Pterygota</taxon>
        <taxon>Neoptera</taxon>
        <taxon>Endopterygota</taxon>
        <taxon>Lepidoptera</taxon>
        <taxon>Glossata</taxon>
        <taxon>Ditrysia</taxon>
        <taxon>Tineoidea</taxon>
        <taxon>Psychidae</taxon>
        <taxon>Oiketicinae</taxon>
        <taxon>Eumeta</taxon>
    </lineage>
</organism>
<evidence type="ECO:0000313" key="2">
    <source>
        <dbReference type="Proteomes" id="UP000299102"/>
    </source>
</evidence>
<name>A0A4C1W3R2_EUMVA</name>
<sequence>MHELSVKCLLCNEDQVILAPSACELRDMVTEINDSLKKKLPTTTAQGFGGHFVFTRGDATLSYMRSEKKIWATFGPED</sequence>
<dbReference type="EMBL" id="BGZK01000469">
    <property type="protein sequence ID" value="GBP45691.1"/>
    <property type="molecule type" value="Genomic_DNA"/>
</dbReference>
<dbReference type="AlphaFoldDB" id="A0A4C1W3R2"/>